<dbReference type="InterPro" id="IPR000330">
    <property type="entry name" value="SNF2_N"/>
</dbReference>
<dbReference type="InterPro" id="IPR044574">
    <property type="entry name" value="ARIP4-like"/>
</dbReference>
<evidence type="ECO:0000259" key="11">
    <source>
        <dbReference type="PROSITE" id="PS51192"/>
    </source>
</evidence>
<dbReference type="Gene3D" id="3.40.50.10810">
    <property type="entry name" value="Tandem AAA-ATPase domain"/>
    <property type="match status" value="1"/>
</dbReference>
<dbReference type="SUPFAM" id="SSF52540">
    <property type="entry name" value="P-loop containing nucleoside triphosphate hydrolases"/>
    <property type="match status" value="2"/>
</dbReference>
<dbReference type="InterPro" id="IPR049730">
    <property type="entry name" value="SNF2/RAD54-like_C"/>
</dbReference>
<dbReference type="GO" id="GO:0005634">
    <property type="term" value="C:nucleus"/>
    <property type="evidence" value="ECO:0007669"/>
    <property type="project" value="UniProtKB-SubCell"/>
</dbReference>
<organism evidence="13 14">
    <name type="scientific">Chenopodium quinoa</name>
    <name type="common">Quinoa</name>
    <dbReference type="NCBI Taxonomy" id="63459"/>
    <lineage>
        <taxon>Eukaryota</taxon>
        <taxon>Viridiplantae</taxon>
        <taxon>Streptophyta</taxon>
        <taxon>Embryophyta</taxon>
        <taxon>Tracheophyta</taxon>
        <taxon>Spermatophyta</taxon>
        <taxon>Magnoliopsida</taxon>
        <taxon>eudicotyledons</taxon>
        <taxon>Gunneridae</taxon>
        <taxon>Pentapetalae</taxon>
        <taxon>Caryophyllales</taxon>
        <taxon>Chenopodiaceae</taxon>
        <taxon>Chenopodioideae</taxon>
        <taxon>Atripliceae</taxon>
        <taxon>Chenopodium</taxon>
    </lineage>
</organism>
<reference evidence="13" key="2">
    <citation type="submission" date="2021-03" db="UniProtKB">
        <authorList>
            <consortium name="EnsemblPlants"/>
        </authorList>
    </citation>
    <scope>IDENTIFICATION</scope>
</reference>
<comment type="subcellular location">
    <subcellularLocation>
        <location evidence="1">Nucleus</location>
    </subcellularLocation>
</comment>
<dbReference type="PANTHER" id="PTHR45797:SF1">
    <property type="entry name" value="HELICASE ARIP4"/>
    <property type="match status" value="1"/>
</dbReference>
<keyword evidence="14" id="KW-1185">Reference proteome</keyword>
<keyword evidence="3" id="KW-0547">Nucleotide-binding</keyword>
<keyword evidence="7" id="KW-0238">DNA-binding</keyword>
<evidence type="ECO:0000259" key="12">
    <source>
        <dbReference type="PROSITE" id="PS51194"/>
    </source>
</evidence>
<keyword evidence="8" id="KW-0539">Nucleus</keyword>
<dbReference type="GO" id="GO:0005524">
    <property type="term" value="F:ATP binding"/>
    <property type="evidence" value="ECO:0007669"/>
    <property type="project" value="UniProtKB-KW"/>
</dbReference>
<evidence type="ECO:0000256" key="8">
    <source>
        <dbReference type="ARBA" id="ARBA00023242"/>
    </source>
</evidence>
<feature type="region of interest" description="Disordered" evidence="10">
    <location>
        <begin position="405"/>
        <end position="431"/>
    </location>
</feature>
<dbReference type="Pfam" id="PF00271">
    <property type="entry name" value="Helicase_C"/>
    <property type="match status" value="1"/>
</dbReference>
<evidence type="ECO:0000256" key="10">
    <source>
        <dbReference type="SAM" id="MobiDB-lite"/>
    </source>
</evidence>
<dbReference type="InterPro" id="IPR038718">
    <property type="entry name" value="SNF2-like_sf"/>
</dbReference>
<protein>
    <recommendedName>
        <fullName evidence="15">Transcriptional regulator ATRX</fullName>
    </recommendedName>
</protein>
<reference evidence="13" key="1">
    <citation type="journal article" date="2017" name="Nature">
        <title>The genome of Chenopodium quinoa.</title>
        <authorList>
            <person name="Jarvis D.E."/>
            <person name="Ho Y.S."/>
            <person name="Lightfoot D.J."/>
            <person name="Schmoeckel S.M."/>
            <person name="Li B."/>
            <person name="Borm T.J.A."/>
            <person name="Ohyanagi H."/>
            <person name="Mineta K."/>
            <person name="Michell C.T."/>
            <person name="Saber N."/>
            <person name="Kharbatia N.M."/>
            <person name="Rupper R.R."/>
            <person name="Sharp A.R."/>
            <person name="Dally N."/>
            <person name="Boughton B.A."/>
            <person name="Woo Y.H."/>
            <person name="Gao G."/>
            <person name="Schijlen E.G.W.M."/>
            <person name="Guo X."/>
            <person name="Momin A.A."/>
            <person name="Negrao S."/>
            <person name="Al-Babili S."/>
            <person name="Gehring C."/>
            <person name="Roessner U."/>
            <person name="Jung C."/>
            <person name="Murphy K."/>
            <person name="Arold S.T."/>
            <person name="Gojobori T."/>
            <person name="van der Linden C.G."/>
            <person name="van Loo E.N."/>
            <person name="Jellen E.N."/>
            <person name="Maughan P.J."/>
            <person name="Tester M."/>
        </authorList>
    </citation>
    <scope>NUCLEOTIDE SEQUENCE [LARGE SCALE GENOMIC DNA]</scope>
    <source>
        <strain evidence="13">cv. PI 614886</strain>
    </source>
</reference>
<feature type="coiled-coil region" evidence="9">
    <location>
        <begin position="79"/>
        <end position="106"/>
    </location>
</feature>
<comment type="similarity">
    <text evidence="2">Belongs to the SNF2/RAD54 helicase family.</text>
</comment>
<dbReference type="GO" id="GO:0004386">
    <property type="term" value="F:helicase activity"/>
    <property type="evidence" value="ECO:0007669"/>
    <property type="project" value="UniProtKB-KW"/>
</dbReference>
<feature type="compositionally biased region" description="Basic residues" evidence="10">
    <location>
        <begin position="353"/>
        <end position="366"/>
    </location>
</feature>
<name>A0A803L543_CHEQI</name>
<dbReference type="Proteomes" id="UP000596660">
    <property type="component" value="Unplaced"/>
</dbReference>
<dbReference type="CDD" id="cd18793">
    <property type="entry name" value="SF2_C_SNF"/>
    <property type="match status" value="1"/>
</dbReference>
<dbReference type="Pfam" id="PF00176">
    <property type="entry name" value="SNF2-rel_dom"/>
    <property type="match status" value="1"/>
</dbReference>
<dbReference type="InterPro" id="IPR001650">
    <property type="entry name" value="Helicase_C-like"/>
</dbReference>
<dbReference type="PANTHER" id="PTHR45797">
    <property type="entry name" value="RAD54-LIKE"/>
    <property type="match status" value="1"/>
</dbReference>
<dbReference type="InterPro" id="IPR014001">
    <property type="entry name" value="Helicase_ATP-bd"/>
</dbReference>
<feature type="domain" description="Helicase ATP-binding" evidence="11">
    <location>
        <begin position="601"/>
        <end position="785"/>
    </location>
</feature>
<sequence length="1342" mass="152017">MEDKPNGMEDDNEKVDEDVDEDVDEKVNEDVDEKVDEDVDEDAGVYEKSSSGEFSEEDGEVALEGSGSQPEGPLTEADIQDLIDELLEVESKAAEAQEALEEESLLNVEKDVREELAVNLKGKDLDKAVAEEMAALREQWEETLDELETESAHLLEQLDGADIDLPRFYKWIESNAPNCCRTEAWKKRTHWVGTEVGSDAVESIKDAEKHLQTLRPVKSRHGKTLEEGASGFLAKKMCANSVGESSTENPGVEWSSFNKLCSKEPSKEDTAFGSKQWASVYFASTPQQAVAMGLTFSGVDEVEEIDDIDDDPNDPFEADAVANEKELYLSQEQRKNYKKIKEEDDLSYDQKHQLHLKQRRNRKRKQNSSLAEGLLSDNEEVICQDRKAAKLDNCGLSADAVEEEKTSISDSPELSMAKSVEPSCGSKRSCDDEALDHEAKRSRTGVLESDNEAQFIGCHEALEDPVAQEIADEFGKVCCTACGNVTKEIHEHPLLKVIVCGNCKSVIEAKTKERQERLNSLKAQFSARPMMMNTSTCNDLPEGASSEVLGDPSTGFIVNVVREEGEGAVRIPPSISAKLKTHQVAGIRFMWENIIQSIRNVKAGDKGLGCILAHTMGLGKTFQVIAFLYTAMRSVDLGLKTALVVTPVNVLHNWWQEFKKWEPEEFKPLRVYMLEDKSREQQRAELLMKWRRKGGVFLIGYSSFRNLSLGKNMKDRQSAKEICHALQVGPDILVCDEAHIIKNTKAEITQALKLVKCQRRIALTGSPLQNNLMEYYCMVDFVREGFLGSIHEFRNRFQNPIEYGQHANSTAEDVRIMNQRSHILYEQLKGFVQRMDMSVVKKDLPPKTVFVVAVKASSLQKKLYKRFLDVHGLTGNKASSEGIRKNFFAAYQTLAQICNHPCILQMMKDRRYAKREDNPDDNSSDENMDANLVIGEKGKTKADKGFLHEGWWNNILNQYNYQEIDYSGKMVLLLDILTMCTEIGDKALVFSQSIATLDLIESYLSKLPRLGKKGKHWKRGKDWIDGKTEGSERQKLVDAFNNPQNGRVKCTLISTRAGALGINLFAANRVIIIDGSWNPTHDLQAIYRAWRYGQKKPVYAYRLVAHGTLEEKIYKRQVKKEGLAARVVDRQQVLRSMSKEEISDLFDFGDDENLDVLPDLEVNNERMNYRKAEDSLKLNSSACPSSCSSDKLMERLLDRHRLRWIMNFHEHETLLQENEEEKLTKEEQDLAWEVFRRSMEWRGVQRAPVDIEWQEVSRVPADVSTFEQNQSTLNTSCSSQKKTYDSNPLANIPTKYSMQVRKCTNISHLYTLRFQGTKVGCSTVCGECGQHISWENLNRDSK</sequence>
<feature type="compositionally biased region" description="Acidic residues" evidence="10">
    <location>
        <begin position="30"/>
        <end position="44"/>
    </location>
</feature>
<dbReference type="PROSITE" id="PS51194">
    <property type="entry name" value="HELICASE_CTER"/>
    <property type="match status" value="1"/>
</dbReference>
<dbReference type="Gramene" id="AUR62006982-RA">
    <property type="protein sequence ID" value="AUR62006982-RA:cds"/>
    <property type="gene ID" value="AUR62006982"/>
</dbReference>
<keyword evidence="5" id="KW-0347">Helicase</keyword>
<accession>A0A803L543</accession>
<dbReference type="Gene3D" id="3.40.50.300">
    <property type="entry name" value="P-loop containing nucleotide triphosphate hydrolases"/>
    <property type="match status" value="1"/>
</dbReference>
<evidence type="ECO:0000256" key="9">
    <source>
        <dbReference type="SAM" id="Coils"/>
    </source>
</evidence>
<evidence type="ECO:0000256" key="5">
    <source>
        <dbReference type="ARBA" id="ARBA00022806"/>
    </source>
</evidence>
<dbReference type="PROSITE" id="PS51192">
    <property type="entry name" value="HELICASE_ATP_BIND_1"/>
    <property type="match status" value="1"/>
</dbReference>
<feature type="region of interest" description="Disordered" evidence="10">
    <location>
        <begin position="348"/>
        <end position="371"/>
    </location>
</feature>
<feature type="coiled-coil region" evidence="9">
    <location>
        <begin position="130"/>
        <end position="164"/>
    </location>
</feature>
<feature type="domain" description="Helicase C-terminal" evidence="12">
    <location>
        <begin position="972"/>
        <end position="1142"/>
    </location>
</feature>
<evidence type="ECO:0000256" key="3">
    <source>
        <dbReference type="ARBA" id="ARBA00022741"/>
    </source>
</evidence>
<dbReference type="SMART" id="SM00487">
    <property type="entry name" value="DEXDc"/>
    <property type="match status" value="1"/>
</dbReference>
<evidence type="ECO:0000256" key="1">
    <source>
        <dbReference type="ARBA" id="ARBA00004123"/>
    </source>
</evidence>
<keyword evidence="6" id="KW-0067">ATP-binding</keyword>
<evidence type="ECO:0000256" key="2">
    <source>
        <dbReference type="ARBA" id="ARBA00007025"/>
    </source>
</evidence>
<dbReference type="GO" id="GO:0003677">
    <property type="term" value="F:DNA binding"/>
    <property type="evidence" value="ECO:0007669"/>
    <property type="project" value="UniProtKB-KW"/>
</dbReference>
<keyword evidence="4" id="KW-0378">Hydrolase</keyword>
<dbReference type="GO" id="GO:0016887">
    <property type="term" value="F:ATP hydrolysis activity"/>
    <property type="evidence" value="ECO:0007669"/>
    <property type="project" value="InterPro"/>
</dbReference>
<evidence type="ECO:0000256" key="7">
    <source>
        <dbReference type="ARBA" id="ARBA00023125"/>
    </source>
</evidence>
<evidence type="ECO:0000313" key="13">
    <source>
        <dbReference type="EnsemblPlants" id="AUR62006982-RA:cds"/>
    </source>
</evidence>
<evidence type="ECO:0000313" key="14">
    <source>
        <dbReference type="Proteomes" id="UP000596660"/>
    </source>
</evidence>
<dbReference type="OMA" id="QDISWET"/>
<dbReference type="SMART" id="SM00490">
    <property type="entry name" value="HELICc"/>
    <property type="match status" value="1"/>
</dbReference>
<proteinExistence type="inferred from homology"/>
<evidence type="ECO:0000256" key="6">
    <source>
        <dbReference type="ARBA" id="ARBA00022840"/>
    </source>
</evidence>
<dbReference type="InterPro" id="IPR027417">
    <property type="entry name" value="P-loop_NTPase"/>
</dbReference>
<feature type="region of interest" description="Disordered" evidence="10">
    <location>
        <begin position="1"/>
        <end position="75"/>
    </location>
</feature>
<evidence type="ECO:0008006" key="15">
    <source>
        <dbReference type="Google" id="ProtNLM"/>
    </source>
</evidence>
<evidence type="ECO:0000256" key="4">
    <source>
        <dbReference type="ARBA" id="ARBA00022801"/>
    </source>
</evidence>
<dbReference type="EnsemblPlants" id="AUR62006982-RA">
    <property type="protein sequence ID" value="AUR62006982-RA:cds"/>
    <property type="gene ID" value="AUR62006982"/>
</dbReference>
<feature type="compositionally biased region" description="Acidic residues" evidence="10">
    <location>
        <begin position="8"/>
        <end position="24"/>
    </location>
</feature>
<keyword evidence="9" id="KW-0175">Coiled coil</keyword>